<dbReference type="InterPro" id="IPR023210">
    <property type="entry name" value="NADP_OxRdtase_dom"/>
</dbReference>
<evidence type="ECO:0000259" key="2">
    <source>
        <dbReference type="Pfam" id="PF00248"/>
    </source>
</evidence>
<dbReference type="SUPFAM" id="SSF51430">
    <property type="entry name" value="NAD(P)-linked oxidoreductase"/>
    <property type="match status" value="1"/>
</dbReference>
<dbReference type="STRING" id="1891671.SAMN06295885_2286"/>
<sequence>MSGFTDDQRVPLGRSDLEVSRLGFGTMPLSGVYGPIDSHDAANLLRTVLDAGVDFVDTSSYYGGGTVERAVGRAVKGRRHEVVIGTKFGMDRVGLGSAHHVRASLHQSLRRLGTDYIDIYYLHQIDPTTPIQDTVGALGDLVSEGLIRAVGLSEVTTETLRRAHSTYPIAAVQHEYSLLERTAEVELLPTARELGITLVAYSPLGRGLLSGAIRRPEDVPSDDGRRRRYPRFDEGHLARNIAAVEPLFRLAKRHGTTPADLALGWVLAAHNVITIPGTRRLANFEENLETSRGIQDADVTRWLSRHFPIGRAYGARYAEPVMTRLDEAP</sequence>
<accession>A0A1X7NZV6</accession>
<proteinExistence type="predicted"/>
<dbReference type="PANTHER" id="PTHR43625">
    <property type="entry name" value="AFLATOXIN B1 ALDEHYDE REDUCTASE"/>
    <property type="match status" value="1"/>
</dbReference>
<keyword evidence="1" id="KW-0560">Oxidoreductase</keyword>
<reference evidence="4" key="1">
    <citation type="submission" date="2017-04" db="EMBL/GenBank/DDBJ databases">
        <authorList>
            <person name="Varghese N."/>
            <person name="Submissions S."/>
        </authorList>
    </citation>
    <scope>NUCLEOTIDE SEQUENCE [LARGE SCALE GENOMIC DNA]</scope>
    <source>
        <strain evidence="4">VKM Ac-2121</strain>
    </source>
</reference>
<dbReference type="OrthoDB" id="9768793at2"/>
<dbReference type="AlphaFoldDB" id="A0A1X7NZV6"/>
<evidence type="ECO:0000256" key="1">
    <source>
        <dbReference type="ARBA" id="ARBA00023002"/>
    </source>
</evidence>
<dbReference type="PANTHER" id="PTHR43625:SF5">
    <property type="entry name" value="PYRIDOXAL REDUCTASE, CHLOROPLASTIC"/>
    <property type="match status" value="1"/>
</dbReference>
<dbReference type="InterPro" id="IPR050791">
    <property type="entry name" value="Aldo-Keto_reductase"/>
</dbReference>
<dbReference type="Pfam" id="PF00248">
    <property type="entry name" value="Aldo_ket_red"/>
    <property type="match status" value="1"/>
</dbReference>
<dbReference type="EMBL" id="FXBM01000002">
    <property type="protein sequence ID" value="SMH44003.1"/>
    <property type="molecule type" value="Genomic_DNA"/>
</dbReference>
<dbReference type="Proteomes" id="UP000193711">
    <property type="component" value="Unassembled WGS sequence"/>
</dbReference>
<keyword evidence="4" id="KW-1185">Reference proteome</keyword>
<dbReference type="GO" id="GO:0016491">
    <property type="term" value="F:oxidoreductase activity"/>
    <property type="evidence" value="ECO:0007669"/>
    <property type="project" value="UniProtKB-KW"/>
</dbReference>
<organism evidence="3 4">
    <name type="scientific">Rathayibacter oskolensis</name>
    <dbReference type="NCBI Taxonomy" id="1891671"/>
    <lineage>
        <taxon>Bacteria</taxon>
        <taxon>Bacillati</taxon>
        <taxon>Actinomycetota</taxon>
        <taxon>Actinomycetes</taxon>
        <taxon>Micrococcales</taxon>
        <taxon>Microbacteriaceae</taxon>
        <taxon>Rathayibacter</taxon>
    </lineage>
</organism>
<dbReference type="GO" id="GO:0005737">
    <property type="term" value="C:cytoplasm"/>
    <property type="evidence" value="ECO:0007669"/>
    <property type="project" value="TreeGrafter"/>
</dbReference>
<dbReference type="RefSeq" id="WP_085476719.1">
    <property type="nucleotide sequence ID" value="NZ_FXBM01000002.1"/>
</dbReference>
<gene>
    <name evidence="3" type="ORF">SAMN06295885_2286</name>
</gene>
<evidence type="ECO:0000313" key="4">
    <source>
        <dbReference type="Proteomes" id="UP000193711"/>
    </source>
</evidence>
<name>A0A1X7NZV6_9MICO</name>
<protein>
    <submittedName>
        <fullName evidence="3">Predicted oxidoreductase</fullName>
    </submittedName>
</protein>
<feature type="domain" description="NADP-dependent oxidoreductase" evidence="2">
    <location>
        <begin position="21"/>
        <end position="292"/>
    </location>
</feature>
<dbReference type="Gene3D" id="3.20.20.100">
    <property type="entry name" value="NADP-dependent oxidoreductase domain"/>
    <property type="match status" value="1"/>
</dbReference>
<evidence type="ECO:0000313" key="3">
    <source>
        <dbReference type="EMBL" id="SMH44003.1"/>
    </source>
</evidence>
<dbReference type="InterPro" id="IPR036812">
    <property type="entry name" value="NAD(P)_OxRdtase_dom_sf"/>
</dbReference>